<evidence type="ECO:0000313" key="8">
    <source>
        <dbReference type="EMBL" id="RHZ56220.1"/>
    </source>
</evidence>
<evidence type="ECO:0000256" key="2">
    <source>
        <dbReference type="ARBA" id="ARBA00022771"/>
    </source>
</evidence>
<keyword evidence="2 4" id="KW-0863">Zinc-finger</keyword>
<dbReference type="SUPFAM" id="SSF82199">
    <property type="entry name" value="SET domain"/>
    <property type="match status" value="1"/>
</dbReference>
<dbReference type="Pfam" id="PF01753">
    <property type="entry name" value="zf-MYND"/>
    <property type="match status" value="1"/>
</dbReference>
<dbReference type="PROSITE" id="PS01360">
    <property type="entry name" value="ZF_MYND_1"/>
    <property type="match status" value="1"/>
</dbReference>
<dbReference type="Gene3D" id="1.10.220.160">
    <property type="match status" value="1"/>
</dbReference>
<dbReference type="InterPro" id="IPR001214">
    <property type="entry name" value="SET_dom"/>
</dbReference>
<dbReference type="GO" id="GO:0008270">
    <property type="term" value="F:zinc ion binding"/>
    <property type="evidence" value="ECO:0007669"/>
    <property type="project" value="UniProtKB-KW"/>
</dbReference>
<dbReference type="GeneID" id="38130031"/>
<name>A0A397H715_ASPTH</name>
<accession>A0A397H715</accession>
<evidence type="ECO:0000256" key="3">
    <source>
        <dbReference type="ARBA" id="ARBA00022833"/>
    </source>
</evidence>
<dbReference type="Pfam" id="PF00856">
    <property type="entry name" value="SET"/>
    <property type="match status" value="1"/>
</dbReference>
<gene>
    <name evidence="8" type="ORF">CDV56_108057</name>
</gene>
<dbReference type="RefSeq" id="XP_026614629.1">
    <property type="nucleotide sequence ID" value="XM_026761676.1"/>
</dbReference>
<dbReference type="OrthoDB" id="5945798at2759"/>
<evidence type="ECO:0000256" key="1">
    <source>
        <dbReference type="ARBA" id="ARBA00022723"/>
    </source>
</evidence>
<dbReference type="EMBL" id="NKHU02000091">
    <property type="protein sequence ID" value="RHZ56220.1"/>
    <property type="molecule type" value="Genomic_DNA"/>
</dbReference>
<dbReference type="PROSITE" id="PS50280">
    <property type="entry name" value="SET"/>
    <property type="match status" value="1"/>
</dbReference>
<dbReference type="AlphaFoldDB" id="A0A397H715"/>
<feature type="region of interest" description="Disordered" evidence="5">
    <location>
        <begin position="30"/>
        <end position="49"/>
    </location>
</feature>
<dbReference type="InterPro" id="IPR046341">
    <property type="entry name" value="SET_dom_sf"/>
</dbReference>
<dbReference type="Gene3D" id="2.170.270.10">
    <property type="entry name" value="SET domain"/>
    <property type="match status" value="1"/>
</dbReference>
<evidence type="ECO:0000259" key="6">
    <source>
        <dbReference type="PROSITE" id="PS50280"/>
    </source>
</evidence>
<keyword evidence="9" id="KW-1185">Reference proteome</keyword>
<evidence type="ECO:0000256" key="4">
    <source>
        <dbReference type="PROSITE-ProRule" id="PRU00134"/>
    </source>
</evidence>
<evidence type="ECO:0000256" key="5">
    <source>
        <dbReference type="SAM" id="MobiDB-lite"/>
    </source>
</evidence>
<proteinExistence type="predicted"/>
<feature type="domain" description="MYND-type" evidence="7">
    <location>
        <begin position="104"/>
        <end position="150"/>
    </location>
</feature>
<evidence type="ECO:0000259" key="7">
    <source>
        <dbReference type="PROSITE" id="PS50865"/>
    </source>
</evidence>
<dbReference type="CDD" id="cd20071">
    <property type="entry name" value="SET_SMYD"/>
    <property type="match status" value="1"/>
</dbReference>
<protein>
    <submittedName>
        <fullName evidence="8">Uncharacterized protein</fullName>
    </submittedName>
</protein>
<dbReference type="Gene3D" id="6.10.140.2220">
    <property type="match status" value="1"/>
</dbReference>
<dbReference type="InterPro" id="IPR050869">
    <property type="entry name" value="H3K4_H4K5_MeTrfase"/>
</dbReference>
<keyword evidence="3" id="KW-0862">Zinc</keyword>
<organism evidence="8 9">
    <name type="scientific">Aspergillus thermomutatus</name>
    <name type="common">Neosartorya pseudofischeri</name>
    <dbReference type="NCBI Taxonomy" id="41047"/>
    <lineage>
        <taxon>Eukaryota</taxon>
        <taxon>Fungi</taxon>
        <taxon>Dikarya</taxon>
        <taxon>Ascomycota</taxon>
        <taxon>Pezizomycotina</taxon>
        <taxon>Eurotiomycetes</taxon>
        <taxon>Eurotiomycetidae</taxon>
        <taxon>Eurotiales</taxon>
        <taxon>Aspergillaceae</taxon>
        <taxon>Aspergillus</taxon>
        <taxon>Aspergillus subgen. Fumigati</taxon>
    </lineage>
</organism>
<comment type="caution">
    <text evidence="8">The sequence shown here is derived from an EMBL/GenBank/DDBJ whole genome shotgun (WGS) entry which is preliminary data.</text>
</comment>
<reference evidence="8" key="1">
    <citation type="submission" date="2018-08" db="EMBL/GenBank/DDBJ databases">
        <title>Draft genome sequence of azole-resistant Aspergillus thermomutatus (Neosartorya pseudofischeri) strain HMR AF 39, isolated from a human nasal aspirate.</title>
        <authorList>
            <person name="Parent-Michaud M."/>
            <person name="Dufresne P.J."/>
            <person name="Fournier E."/>
            <person name="Martineau C."/>
            <person name="Moreira S."/>
            <person name="Perkins V."/>
            <person name="De Repentigny L."/>
            <person name="Dufresne S.F."/>
        </authorList>
    </citation>
    <scope>NUCLEOTIDE SEQUENCE [LARGE SCALE GENOMIC DNA]</scope>
    <source>
        <strain evidence="8">HMR AF 39</strain>
    </source>
</reference>
<dbReference type="VEuPathDB" id="FungiDB:CDV56_108057"/>
<dbReference type="GO" id="GO:0005634">
    <property type="term" value="C:nucleus"/>
    <property type="evidence" value="ECO:0007669"/>
    <property type="project" value="TreeGrafter"/>
</dbReference>
<sequence>MASITDLQRGRRKVPEDILNEDILARLLDPSITSTDPDQDNEDITKGGFENPIPSVYTRAYPAPSPGAGTGIFAAMDIPAGRTVVLIQRPFVAVLDTERLQDTCSGCLGQHHCNRDAKVELKACTGCRVVKYCNKTCQAKDWKFAHSFECRIFKELMPRVLPSNARAILRMVMRSERGKYSKEELGLFRKLQSHMGEIQAQNWEQWQRISLTAKAVKKYSGCAMDEEMICDYGAKLELNSYNFHSPLSDRLGFYLHPYAALINHSCDYNSVVGSDGDALYVKALRPIQKGEEILVSYIDATNSYNIRQKGLSERYYFKCRCPRCKKGTSTLEDCFLDEAHDLSVMEDAETVAMNVLNRIGNARLSQSEAADEIKGVMKDLHKTSAWPITRQPMVTLRDELITCLLSQDELYEAFVHAAIRFRLIDPIVYPEPGHPTRQMHAWVFAMLANELMLQGLPAFGGKNDSSGAYAAIWQSALFYLMNEIEVSSAVPTLKKIIRRAFAEGPVQMYHHGLRRSPGQLLHSMRRAWSELDGIIDETLEKEKA</sequence>
<dbReference type="PROSITE" id="PS50865">
    <property type="entry name" value="ZF_MYND_2"/>
    <property type="match status" value="1"/>
</dbReference>
<feature type="domain" description="SET" evidence="6">
    <location>
        <begin position="54"/>
        <end position="298"/>
    </location>
</feature>
<evidence type="ECO:0000313" key="9">
    <source>
        <dbReference type="Proteomes" id="UP000215305"/>
    </source>
</evidence>
<dbReference type="PANTHER" id="PTHR12197:SF251">
    <property type="entry name" value="EG:BACR7C10.4 PROTEIN"/>
    <property type="match status" value="1"/>
</dbReference>
<dbReference type="SMART" id="SM00317">
    <property type="entry name" value="SET"/>
    <property type="match status" value="1"/>
</dbReference>
<dbReference type="InterPro" id="IPR002893">
    <property type="entry name" value="Znf_MYND"/>
</dbReference>
<dbReference type="PANTHER" id="PTHR12197">
    <property type="entry name" value="HISTONE-LYSINE N-METHYLTRANSFERASE SMYD"/>
    <property type="match status" value="1"/>
</dbReference>
<keyword evidence="1" id="KW-0479">Metal-binding</keyword>
<dbReference type="Proteomes" id="UP000215305">
    <property type="component" value="Unassembled WGS sequence"/>
</dbReference>
<dbReference type="STRING" id="41047.A0A397H715"/>